<evidence type="ECO:0000313" key="2">
    <source>
        <dbReference type="Proteomes" id="UP000554482"/>
    </source>
</evidence>
<gene>
    <name evidence="1" type="ORF">FRX31_008119</name>
</gene>
<organism evidence="1 2">
    <name type="scientific">Thalictrum thalictroides</name>
    <name type="common">Rue-anemone</name>
    <name type="synonym">Anemone thalictroides</name>
    <dbReference type="NCBI Taxonomy" id="46969"/>
    <lineage>
        <taxon>Eukaryota</taxon>
        <taxon>Viridiplantae</taxon>
        <taxon>Streptophyta</taxon>
        <taxon>Embryophyta</taxon>
        <taxon>Tracheophyta</taxon>
        <taxon>Spermatophyta</taxon>
        <taxon>Magnoliopsida</taxon>
        <taxon>Ranunculales</taxon>
        <taxon>Ranunculaceae</taxon>
        <taxon>Thalictroideae</taxon>
        <taxon>Thalictrum</taxon>
    </lineage>
</organism>
<accession>A0A7J6WXY9</accession>
<evidence type="ECO:0000313" key="1">
    <source>
        <dbReference type="EMBL" id="KAF5202294.1"/>
    </source>
</evidence>
<comment type="caution">
    <text evidence="1">The sequence shown here is derived from an EMBL/GenBank/DDBJ whole genome shotgun (WGS) entry which is preliminary data.</text>
</comment>
<dbReference type="EMBL" id="JABWDY010008317">
    <property type="protein sequence ID" value="KAF5202294.1"/>
    <property type="molecule type" value="Genomic_DNA"/>
</dbReference>
<sequence>MSAYRWPKSVIKQGERILRNFIWSGNPAISRAVTVRWDDCCKPVMEGGIGMRRLGDVNKALMMKMAWTCLTEDNLFARFMGAKYRNKDGDFIQHYKQSSIWAGLK</sequence>
<dbReference type="AlphaFoldDB" id="A0A7J6WXY9"/>
<dbReference type="OrthoDB" id="1932527at2759"/>
<reference evidence="1 2" key="1">
    <citation type="submission" date="2020-06" db="EMBL/GenBank/DDBJ databases">
        <title>Transcriptomic and genomic resources for Thalictrum thalictroides and T. hernandezii: Facilitating candidate gene discovery in an emerging model plant lineage.</title>
        <authorList>
            <person name="Arias T."/>
            <person name="Riano-Pachon D.M."/>
            <person name="Di Stilio V.S."/>
        </authorList>
    </citation>
    <scope>NUCLEOTIDE SEQUENCE [LARGE SCALE GENOMIC DNA]</scope>
    <source>
        <strain evidence="2">cv. WT478/WT964</strain>
        <tissue evidence="1">Leaves</tissue>
    </source>
</reference>
<protein>
    <submittedName>
        <fullName evidence="1">Uncharacterized protein</fullName>
    </submittedName>
</protein>
<keyword evidence="2" id="KW-1185">Reference proteome</keyword>
<dbReference type="Proteomes" id="UP000554482">
    <property type="component" value="Unassembled WGS sequence"/>
</dbReference>
<name>A0A7J6WXY9_THATH</name>
<proteinExistence type="predicted"/>